<name>A0ABN3SAB6_9ACTN</name>
<dbReference type="EMBL" id="BAAASK010000002">
    <property type="protein sequence ID" value="GAA2672022.1"/>
    <property type="molecule type" value="Genomic_DNA"/>
</dbReference>
<protein>
    <submittedName>
        <fullName evidence="1">Uncharacterized protein</fullName>
    </submittedName>
</protein>
<accession>A0ABN3SAB6</accession>
<keyword evidence="2" id="KW-1185">Reference proteome</keyword>
<reference evidence="1 2" key="1">
    <citation type="journal article" date="2019" name="Int. J. Syst. Evol. Microbiol.">
        <title>The Global Catalogue of Microorganisms (GCM) 10K type strain sequencing project: providing services to taxonomists for standard genome sequencing and annotation.</title>
        <authorList>
            <consortium name="The Broad Institute Genomics Platform"/>
            <consortium name="The Broad Institute Genome Sequencing Center for Infectious Disease"/>
            <person name="Wu L."/>
            <person name="Ma J."/>
        </authorList>
    </citation>
    <scope>NUCLEOTIDE SEQUENCE [LARGE SCALE GENOMIC DNA]</scope>
    <source>
        <strain evidence="1 2">JCM 4531</strain>
    </source>
</reference>
<dbReference type="Proteomes" id="UP001499989">
    <property type="component" value="Unassembled WGS sequence"/>
</dbReference>
<proteinExistence type="predicted"/>
<organism evidence="1 2">
    <name type="scientific">Streptomyces violaceolatus</name>
    <dbReference type="NCBI Taxonomy" id="67378"/>
    <lineage>
        <taxon>Bacteria</taxon>
        <taxon>Bacillati</taxon>
        <taxon>Actinomycetota</taxon>
        <taxon>Actinomycetes</taxon>
        <taxon>Kitasatosporales</taxon>
        <taxon>Streptomycetaceae</taxon>
        <taxon>Streptomyces</taxon>
        <taxon>Streptomyces violaceoruber group</taxon>
    </lineage>
</organism>
<evidence type="ECO:0000313" key="1">
    <source>
        <dbReference type="EMBL" id="GAA2672022.1"/>
    </source>
</evidence>
<sequence>MPPGPARGGPGVEDDEVQALAAQVVAGGEPRLAAADHHHVGVLCHATPATPAPCTSGAARTSRAARTSHAAAVPVMRRTVRVHQWPLPSVAGADGVNFLRQARDT</sequence>
<gene>
    <name evidence="1" type="ORF">GCM10010310_12060</name>
</gene>
<comment type="caution">
    <text evidence="1">The sequence shown here is derived from an EMBL/GenBank/DDBJ whole genome shotgun (WGS) entry which is preliminary data.</text>
</comment>
<evidence type="ECO:0000313" key="2">
    <source>
        <dbReference type="Proteomes" id="UP001499989"/>
    </source>
</evidence>